<name>A0A1D7V3P1_9LEPT</name>
<evidence type="ECO:0000256" key="6">
    <source>
        <dbReference type="SAM" id="MobiDB-lite"/>
    </source>
</evidence>
<proteinExistence type="inferred from homology"/>
<dbReference type="KEGG" id="laj:A0128_20770"/>
<accession>A0A1D7V3P1</accession>
<evidence type="ECO:0000256" key="2">
    <source>
        <dbReference type="ARBA" id="ARBA00007749"/>
    </source>
</evidence>
<protein>
    <recommendedName>
        <fullName evidence="9">Metallo-beta-lactamase domain-containing protein</fullName>
    </recommendedName>
</protein>
<dbReference type="InterPro" id="IPR036866">
    <property type="entry name" value="RibonucZ/Hydroxyglut_hydro"/>
</dbReference>
<dbReference type="OrthoDB" id="5443440at2"/>
<keyword evidence="8" id="KW-1185">Reference proteome</keyword>
<comment type="cofactor">
    <cofactor evidence="1">
        <name>Zn(2+)</name>
        <dbReference type="ChEBI" id="CHEBI:29105"/>
    </cofactor>
</comment>
<feature type="compositionally biased region" description="Low complexity" evidence="6">
    <location>
        <begin position="1"/>
        <end position="12"/>
    </location>
</feature>
<evidence type="ECO:0008006" key="9">
    <source>
        <dbReference type="Google" id="ProtNLM"/>
    </source>
</evidence>
<dbReference type="GO" id="GO:0046872">
    <property type="term" value="F:metal ion binding"/>
    <property type="evidence" value="ECO:0007669"/>
    <property type="project" value="UniProtKB-KW"/>
</dbReference>
<feature type="region of interest" description="Disordered" evidence="6">
    <location>
        <begin position="1"/>
        <end position="25"/>
    </location>
</feature>
<evidence type="ECO:0000256" key="3">
    <source>
        <dbReference type="ARBA" id="ARBA00022723"/>
    </source>
</evidence>
<organism evidence="7 8">
    <name type="scientific">Leptospira tipperaryensis</name>
    <dbReference type="NCBI Taxonomy" id="2564040"/>
    <lineage>
        <taxon>Bacteria</taxon>
        <taxon>Pseudomonadati</taxon>
        <taxon>Spirochaetota</taxon>
        <taxon>Spirochaetia</taxon>
        <taxon>Leptospirales</taxon>
        <taxon>Leptospiraceae</taxon>
        <taxon>Leptospira</taxon>
    </lineage>
</organism>
<gene>
    <name evidence="7" type="ORF">A0128_20770</name>
</gene>
<dbReference type="InterPro" id="IPR051013">
    <property type="entry name" value="MBL_superfamily_lactonases"/>
</dbReference>
<dbReference type="PANTHER" id="PTHR42978:SF7">
    <property type="entry name" value="METALLO-HYDROLASE RV2300C-RELATED"/>
    <property type="match status" value="1"/>
</dbReference>
<dbReference type="SUPFAM" id="SSF56281">
    <property type="entry name" value="Metallo-hydrolase/oxidoreductase"/>
    <property type="match status" value="1"/>
</dbReference>
<evidence type="ECO:0000313" key="7">
    <source>
        <dbReference type="EMBL" id="AOP36448.1"/>
    </source>
</evidence>
<evidence type="ECO:0000313" key="8">
    <source>
        <dbReference type="Proteomes" id="UP000094197"/>
    </source>
</evidence>
<evidence type="ECO:0000256" key="5">
    <source>
        <dbReference type="ARBA" id="ARBA00022833"/>
    </source>
</evidence>
<evidence type="ECO:0000256" key="1">
    <source>
        <dbReference type="ARBA" id="ARBA00001947"/>
    </source>
</evidence>
<dbReference type="Proteomes" id="UP000094197">
    <property type="component" value="Chromosome 2"/>
</dbReference>
<dbReference type="Gene3D" id="3.60.15.10">
    <property type="entry name" value="Ribonuclease Z/Hydroxyacylglutathione hydrolase-like"/>
    <property type="match status" value="1"/>
</dbReference>
<comment type="similarity">
    <text evidence="2">Belongs to the metallo-beta-lactamase superfamily.</text>
</comment>
<dbReference type="RefSeq" id="WP_069609666.1">
    <property type="nucleotide sequence ID" value="NZ_CP015218.1"/>
</dbReference>
<dbReference type="PANTHER" id="PTHR42978">
    <property type="entry name" value="QUORUM-QUENCHING LACTONASE YTNP-RELATED-RELATED"/>
    <property type="match status" value="1"/>
</dbReference>
<keyword evidence="4" id="KW-0378">Hydrolase</keyword>
<reference evidence="7 8" key="1">
    <citation type="submission" date="2016-04" db="EMBL/GenBank/DDBJ databases">
        <title>Complete genome seqeunce of Leptospira alstonii serovar Room22.</title>
        <authorList>
            <person name="Nally J.E."/>
            <person name="Bayles D.O."/>
            <person name="Hurley D."/>
            <person name="Fanning S."/>
            <person name="McMahon B.J."/>
            <person name="Arent Z."/>
        </authorList>
    </citation>
    <scope>NUCLEOTIDE SEQUENCE [LARGE SCALE GENOMIC DNA]</scope>
    <source>
        <strain evidence="7 8">GWTS #1</strain>
    </source>
</reference>
<dbReference type="AlphaFoldDB" id="A0A1D7V3P1"/>
<dbReference type="GO" id="GO:0016787">
    <property type="term" value="F:hydrolase activity"/>
    <property type="evidence" value="ECO:0007669"/>
    <property type="project" value="UniProtKB-KW"/>
</dbReference>
<keyword evidence="3" id="KW-0479">Metal-binding</keyword>
<keyword evidence="5" id="KW-0862">Zinc</keyword>
<dbReference type="EMBL" id="CP015218">
    <property type="protein sequence ID" value="AOP36448.1"/>
    <property type="molecule type" value="Genomic_DNA"/>
</dbReference>
<evidence type="ECO:0000256" key="4">
    <source>
        <dbReference type="ARBA" id="ARBA00022801"/>
    </source>
</evidence>
<sequence length="367" mass="40749">MAKASASKSAPKAKSKKDSSIKPIQDFVGSRSLPFPVDRLEDVRKRARKFREKMLSGSQVVFYRSYDLVRVPYPTRYALLNAYSLPTPYMHILNRLFIIQYRTAEGIKTLLFSPSDLDGNAETPFFKRLAESFGPFQSIGKKIIAPILNTVEECLQDAGISPEKVDYISYDHLHTQDIRKWLGANGEKGYFPNAKLLVMREEWDSVQGLLPPQSDWYCPNGTGGVSSDRIVVLEGDVELGQGVALIRTPGHTYGNHSLVAHTPEGIFVSSENGVSADSYSPLKSRIPGVKKYAKSTGMEVILNGNTLEIGLDQYISMVQEKEMAGISSRNPDFYNVMPSSEMTSYWLFPGTSPTFSFGQLSFGSPVT</sequence>